<dbReference type="SUPFAM" id="SSF52540">
    <property type="entry name" value="P-loop containing nucleoside triphosphate hydrolases"/>
    <property type="match status" value="1"/>
</dbReference>
<keyword evidence="1" id="KW-0677">Repeat</keyword>
<evidence type="ECO:0000256" key="1">
    <source>
        <dbReference type="ARBA" id="ARBA00022737"/>
    </source>
</evidence>
<dbReference type="InterPro" id="IPR027417">
    <property type="entry name" value="P-loop_NTPase"/>
</dbReference>
<evidence type="ECO:0000259" key="3">
    <source>
        <dbReference type="Pfam" id="PF24883"/>
    </source>
</evidence>
<reference evidence="4 5" key="1">
    <citation type="submission" date="2019-01" db="EMBL/GenBank/DDBJ databases">
        <title>Draft genome sequence of Psathyrella aberdarensis IHI B618.</title>
        <authorList>
            <person name="Buettner E."/>
            <person name="Kellner H."/>
        </authorList>
    </citation>
    <scope>NUCLEOTIDE SEQUENCE [LARGE SCALE GENOMIC DNA]</scope>
    <source>
        <strain evidence="4 5">IHI B618</strain>
    </source>
</reference>
<feature type="domain" description="Nephrocystin 3-like N-terminal" evidence="3">
    <location>
        <begin position="113"/>
        <end position="254"/>
    </location>
</feature>
<dbReference type="AlphaFoldDB" id="A0A4Q2DNQ6"/>
<feature type="repeat" description="TPR" evidence="2">
    <location>
        <begin position="604"/>
        <end position="637"/>
    </location>
</feature>
<name>A0A4Q2DNQ6_9AGAR</name>
<dbReference type="EMBL" id="SDEE01000098">
    <property type="protein sequence ID" value="RXW21689.1"/>
    <property type="molecule type" value="Genomic_DNA"/>
</dbReference>
<gene>
    <name evidence="4" type="ORF">EST38_g4165</name>
</gene>
<dbReference type="STRING" id="2316362.A0A4Q2DNQ6"/>
<sequence>MPLDFKRPKFLSRLFSPSKDRASNSTVQRSQIRSSQSILGGAHHFQTGDLRVLNAPNATQVNAVKEAAMQQNVDKIERGRLDTLPKRPDMSRMWVEFLPNSRQPEIEELCERESSSTHLVLCVHGPAGIGKSILAGHLSDEFRSAGRLAASIFLDVFAADAPGPETIVKMIAHEIGSIHTQAIPKIVEAMDQCHGTSLGNYLQKYILEPLRSLHHPQPLIIIIDAMDEWRDAAIFIQAIAPLNSESSVVKFILTYRLNPCASRMPGIDRVSICTYSLGPIAKEVIKTYFKKYLGTVLWVDGRKASPTDVEKLSELSGGLPVWASTVIALLSHPFNESPPNKILAEIVGSRLQVGGADGLGELYRFALRRLFPSSEARKLFRRYIGATIALQESLSLLDFSMLAGIPPHLINRIQFALSALQTRSRPPGMIYPATTLFHSSFLEFLQNMTRESSFAISAFDSHSALGLTCLEQLSSLLAPSPRCNFPLCAIQHYAVKHWPYHMSNGTPRSKDQWSQTKHCSTLQTVLAAGTRKQWAILFWRTLMPEADELRLEDVGEENSMALTLRRLAYWLDQSGGDHWGFQVACLDVAVRIDNGDAEAWSELGRVYRARGDRMGSLQMYEEAVVAFRHALQLRPDSHPGHAELLDKIAIALRSSYRRNGNHDRLREAILCSRTALTLSPVPHPDRGRYLSTLANTLNHLHAHNSDPKTLNEVISLHREALALRPPPHPKRPSSLNNLGAALSDLYRCNDDIKGLNEAISLHREALALQPALHPDRSRSLDLLASTLQPLRVHNGNIDTLNEAISRHREVLALCPAPHPRSLNNLACALHSLYQYNRNIRSLDECISLAQEALALCPAATALRAATLDTLATAILSQFEQNGVVDVLNKAISLFHQALILCPPGNINRGYPLENLVKALRKRIEVTGDDQDRGEIEVLKAGLAALQPAKAKRLGEY</sequence>
<dbReference type="OrthoDB" id="9991317at2759"/>
<dbReference type="PROSITE" id="PS50005">
    <property type="entry name" value="TPR"/>
    <property type="match status" value="1"/>
</dbReference>
<dbReference type="Pfam" id="PF24883">
    <property type="entry name" value="NPHP3_N"/>
    <property type="match status" value="1"/>
</dbReference>
<dbReference type="Proteomes" id="UP000290288">
    <property type="component" value="Unassembled WGS sequence"/>
</dbReference>
<dbReference type="SUPFAM" id="SSF48452">
    <property type="entry name" value="TPR-like"/>
    <property type="match status" value="1"/>
</dbReference>
<dbReference type="PANTHER" id="PTHR10039">
    <property type="entry name" value="AMELOGENIN"/>
    <property type="match status" value="1"/>
</dbReference>
<comment type="caution">
    <text evidence="4">The sequence shown here is derived from an EMBL/GenBank/DDBJ whole genome shotgun (WGS) entry which is preliminary data.</text>
</comment>
<keyword evidence="2" id="KW-0802">TPR repeat</keyword>
<dbReference type="Gene3D" id="1.25.40.10">
    <property type="entry name" value="Tetratricopeptide repeat domain"/>
    <property type="match status" value="2"/>
</dbReference>
<dbReference type="Gene3D" id="3.40.50.300">
    <property type="entry name" value="P-loop containing nucleotide triphosphate hydrolases"/>
    <property type="match status" value="1"/>
</dbReference>
<proteinExistence type="predicted"/>
<dbReference type="InterPro" id="IPR019734">
    <property type="entry name" value="TPR_rpt"/>
</dbReference>
<organism evidence="4 5">
    <name type="scientific">Candolleomyces aberdarensis</name>
    <dbReference type="NCBI Taxonomy" id="2316362"/>
    <lineage>
        <taxon>Eukaryota</taxon>
        <taxon>Fungi</taxon>
        <taxon>Dikarya</taxon>
        <taxon>Basidiomycota</taxon>
        <taxon>Agaricomycotina</taxon>
        <taxon>Agaricomycetes</taxon>
        <taxon>Agaricomycetidae</taxon>
        <taxon>Agaricales</taxon>
        <taxon>Agaricineae</taxon>
        <taxon>Psathyrellaceae</taxon>
        <taxon>Candolleomyces</taxon>
    </lineage>
</organism>
<dbReference type="SMART" id="SM00028">
    <property type="entry name" value="TPR"/>
    <property type="match status" value="3"/>
</dbReference>
<keyword evidence="5" id="KW-1185">Reference proteome</keyword>
<dbReference type="PANTHER" id="PTHR10039:SF16">
    <property type="entry name" value="GPI INOSITOL-DEACYLASE"/>
    <property type="match status" value="1"/>
</dbReference>
<dbReference type="InterPro" id="IPR056884">
    <property type="entry name" value="NPHP3-like_N"/>
</dbReference>
<evidence type="ECO:0000313" key="5">
    <source>
        <dbReference type="Proteomes" id="UP000290288"/>
    </source>
</evidence>
<dbReference type="Pfam" id="PF13374">
    <property type="entry name" value="TPR_10"/>
    <property type="match status" value="1"/>
</dbReference>
<accession>A0A4Q2DNQ6</accession>
<dbReference type="InterPro" id="IPR011990">
    <property type="entry name" value="TPR-like_helical_dom_sf"/>
</dbReference>
<protein>
    <recommendedName>
        <fullName evidence="3">Nephrocystin 3-like N-terminal domain-containing protein</fullName>
    </recommendedName>
</protein>
<evidence type="ECO:0000256" key="2">
    <source>
        <dbReference type="PROSITE-ProRule" id="PRU00339"/>
    </source>
</evidence>
<evidence type="ECO:0000313" key="4">
    <source>
        <dbReference type="EMBL" id="RXW21689.1"/>
    </source>
</evidence>